<evidence type="ECO:0000256" key="1">
    <source>
        <dbReference type="SAM" id="MobiDB-lite"/>
    </source>
</evidence>
<comment type="caution">
    <text evidence="2">The sequence shown here is derived from an EMBL/GenBank/DDBJ whole genome shotgun (WGS) entry which is preliminary data.</text>
</comment>
<dbReference type="OrthoDB" id="5188699at2"/>
<organism evidence="2 3">
    <name type="scientific">Streptomyces regalis</name>
    <dbReference type="NCBI Taxonomy" id="68262"/>
    <lineage>
        <taxon>Bacteria</taxon>
        <taxon>Bacillati</taxon>
        <taxon>Actinomycetota</taxon>
        <taxon>Actinomycetes</taxon>
        <taxon>Kitasatosporales</taxon>
        <taxon>Streptomycetaceae</taxon>
        <taxon>Streptomyces</taxon>
    </lineage>
</organism>
<reference evidence="3" key="1">
    <citation type="submission" date="2015-10" db="EMBL/GenBank/DDBJ databases">
        <authorList>
            <person name="Ju K.-S."/>
            <person name="Doroghazi J.R."/>
            <person name="Metcalf W.W."/>
        </authorList>
    </citation>
    <scope>NUCLEOTIDE SEQUENCE [LARGE SCALE GENOMIC DNA]</scope>
    <source>
        <strain evidence="3">NRRL 3151</strain>
    </source>
</reference>
<feature type="region of interest" description="Disordered" evidence="1">
    <location>
        <begin position="27"/>
        <end position="46"/>
    </location>
</feature>
<evidence type="ECO:0000313" key="3">
    <source>
        <dbReference type="Proteomes" id="UP000053923"/>
    </source>
</evidence>
<protein>
    <submittedName>
        <fullName evidence="2">Uncharacterized protein</fullName>
    </submittedName>
</protein>
<dbReference type="EMBL" id="LLZG01000025">
    <property type="protein sequence ID" value="KUL44048.1"/>
    <property type="molecule type" value="Genomic_DNA"/>
</dbReference>
<proteinExistence type="predicted"/>
<dbReference type="AlphaFoldDB" id="A0A0X3VHB1"/>
<dbReference type="RefSeq" id="WP_062699184.1">
    <property type="nucleotide sequence ID" value="NZ_LLZG01000025.1"/>
</dbReference>
<evidence type="ECO:0000313" key="2">
    <source>
        <dbReference type="EMBL" id="KUL44048.1"/>
    </source>
</evidence>
<sequence>MTLAELISQLTERDDGLTVFASEPWTAQSEATAVPNREGTSRPDAEGRTYLLETALIRDVLETWRAHHDGAIPSPQQACEAVIHYAENDTYLHPDEDLP</sequence>
<dbReference type="Proteomes" id="UP000053923">
    <property type="component" value="Unassembled WGS sequence"/>
</dbReference>
<name>A0A0X3VHB1_9ACTN</name>
<keyword evidence="3" id="KW-1185">Reference proteome</keyword>
<accession>A0A0X3VHB1</accession>
<gene>
    <name evidence="2" type="ORF">ADL12_05730</name>
</gene>